<keyword evidence="2 4" id="KW-0238">DNA-binding</keyword>
<proteinExistence type="predicted"/>
<evidence type="ECO:0000259" key="5">
    <source>
        <dbReference type="PROSITE" id="PS51755"/>
    </source>
</evidence>
<dbReference type="Pfam" id="PF00486">
    <property type="entry name" value="Trans_reg_C"/>
    <property type="match status" value="1"/>
</dbReference>
<accession>A0ABV9PYW5</accession>
<keyword evidence="7" id="KW-1185">Reference proteome</keyword>
<gene>
    <name evidence="6" type="ORF">ACFO8Q_05480</name>
</gene>
<dbReference type="InterPro" id="IPR001867">
    <property type="entry name" value="OmpR/PhoB-type_DNA-bd"/>
</dbReference>
<dbReference type="EMBL" id="JBHSHC010000033">
    <property type="protein sequence ID" value="MFC4766818.1"/>
    <property type="molecule type" value="Genomic_DNA"/>
</dbReference>
<feature type="domain" description="OmpR/PhoB-type" evidence="5">
    <location>
        <begin position="1"/>
        <end position="47"/>
    </location>
</feature>
<protein>
    <submittedName>
        <fullName evidence="6">Helix-turn-helix domain-containing protein</fullName>
    </submittedName>
</protein>
<evidence type="ECO:0000313" key="7">
    <source>
        <dbReference type="Proteomes" id="UP001596002"/>
    </source>
</evidence>
<feature type="DNA-binding region" description="OmpR/PhoB-type" evidence="4">
    <location>
        <begin position="1"/>
        <end position="47"/>
    </location>
</feature>
<evidence type="ECO:0000313" key="6">
    <source>
        <dbReference type="EMBL" id="MFC4766818.1"/>
    </source>
</evidence>
<evidence type="ECO:0000256" key="2">
    <source>
        <dbReference type="ARBA" id="ARBA00023125"/>
    </source>
</evidence>
<comment type="caution">
    <text evidence="6">The sequence shown here is derived from an EMBL/GenBank/DDBJ whole genome shotgun (WGS) entry which is preliminary data.</text>
</comment>
<evidence type="ECO:0000256" key="4">
    <source>
        <dbReference type="PROSITE-ProRule" id="PRU01091"/>
    </source>
</evidence>
<dbReference type="Proteomes" id="UP001596002">
    <property type="component" value="Unassembled WGS sequence"/>
</dbReference>
<dbReference type="InterPro" id="IPR036388">
    <property type="entry name" value="WH-like_DNA-bd_sf"/>
</dbReference>
<sequence>MLGGKNSIVSSNQLHVHIHRIRKLFEEKPKQPKYLLTVRGIGYILYCPENNYI</sequence>
<dbReference type="Gene3D" id="1.10.10.10">
    <property type="entry name" value="Winged helix-like DNA-binding domain superfamily/Winged helix DNA-binding domain"/>
    <property type="match status" value="1"/>
</dbReference>
<keyword evidence="1" id="KW-0805">Transcription regulation</keyword>
<dbReference type="PROSITE" id="PS51755">
    <property type="entry name" value="OMPR_PHOB"/>
    <property type="match status" value="1"/>
</dbReference>
<reference evidence="7" key="1">
    <citation type="journal article" date="2019" name="Int. J. Syst. Evol. Microbiol.">
        <title>The Global Catalogue of Microorganisms (GCM) 10K type strain sequencing project: providing services to taxonomists for standard genome sequencing and annotation.</title>
        <authorList>
            <consortium name="The Broad Institute Genomics Platform"/>
            <consortium name="The Broad Institute Genome Sequencing Center for Infectious Disease"/>
            <person name="Wu L."/>
            <person name="Ma J."/>
        </authorList>
    </citation>
    <scope>NUCLEOTIDE SEQUENCE [LARGE SCALE GENOMIC DNA]</scope>
    <source>
        <strain evidence="7">WYCCWR 12678</strain>
    </source>
</reference>
<evidence type="ECO:0000256" key="3">
    <source>
        <dbReference type="ARBA" id="ARBA00023163"/>
    </source>
</evidence>
<organism evidence="6 7">
    <name type="scientific">Effusibacillus consociatus</name>
    <dbReference type="NCBI Taxonomy" id="1117041"/>
    <lineage>
        <taxon>Bacteria</taxon>
        <taxon>Bacillati</taxon>
        <taxon>Bacillota</taxon>
        <taxon>Bacilli</taxon>
        <taxon>Bacillales</taxon>
        <taxon>Alicyclobacillaceae</taxon>
        <taxon>Effusibacillus</taxon>
    </lineage>
</organism>
<name>A0ABV9PYW5_9BACL</name>
<dbReference type="InterPro" id="IPR016032">
    <property type="entry name" value="Sig_transdc_resp-reg_C-effctor"/>
</dbReference>
<evidence type="ECO:0000256" key="1">
    <source>
        <dbReference type="ARBA" id="ARBA00023015"/>
    </source>
</evidence>
<dbReference type="SUPFAM" id="SSF46894">
    <property type="entry name" value="C-terminal effector domain of the bipartite response regulators"/>
    <property type="match status" value="1"/>
</dbReference>
<dbReference type="RefSeq" id="WP_380024712.1">
    <property type="nucleotide sequence ID" value="NZ_JBHSHC010000033.1"/>
</dbReference>
<keyword evidence="3" id="KW-0804">Transcription</keyword>